<comment type="caution">
    <text evidence="1">The sequence shown here is derived from an EMBL/GenBank/DDBJ whole genome shotgun (WGS) entry which is preliminary data.</text>
</comment>
<sequence>MNKIIDKKQSVILDPVMVMKNWEYLKDHLVMEDLVKQSKNEEGEEDLDTTIIICNSDYDD</sequence>
<name>A0A8S1PL23_PARPR</name>
<evidence type="ECO:0000313" key="2">
    <source>
        <dbReference type="Proteomes" id="UP000688137"/>
    </source>
</evidence>
<keyword evidence="2" id="KW-1185">Reference proteome</keyword>
<organism evidence="1 2">
    <name type="scientific">Paramecium primaurelia</name>
    <dbReference type="NCBI Taxonomy" id="5886"/>
    <lineage>
        <taxon>Eukaryota</taxon>
        <taxon>Sar</taxon>
        <taxon>Alveolata</taxon>
        <taxon>Ciliophora</taxon>
        <taxon>Intramacronucleata</taxon>
        <taxon>Oligohymenophorea</taxon>
        <taxon>Peniculida</taxon>
        <taxon>Parameciidae</taxon>
        <taxon>Paramecium</taxon>
    </lineage>
</organism>
<dbReference type="Proteomes" id="UP000688137">
    <property type="component" value="Unassembled WGS sequence"/>
</dbReference>
<evidence type="ECO:0000313" key="1">
    <source>
        <dbReference type="EMBL" id="CAD8103504.1"/>
    </source>
</evidence>
<protein>
    <submittedName>
        <fullName evidence="1">Uncharacterized protein</fullName>
    </submittedName>
</protein>
<accession>A0A8S1PL23</accession>
<dbReference type="EMBL" id="CAJJDM010000124">
    <property type="protein sequence ID" value="CAD8103504.1"/>
    <property type="molecule type" value="Genomic_DNA"/>
</dbReference>
<dbReference type="AlphaFoldDB" id="A0A8S1PL23"/>
<gene>
    <name evidence="1" type="ORF">PPRIM_AZ9-3.1.T1210081</name>
</gene>
<reference evidence="1" key="1">
    <citation type="submission" date="2021-01" db="EMBL/GenBank/DDBJ databases">
        <authorList>
            <consortium name="Genoscope - CEA"/>
            <person name="William W."/>
        </authorList>
    </citation>
    <scope>NUCLEOTIDE SEQUENCE</scope>
</reference>
<proteinExistence type="predicted"/>
<dbReference type="OMA" id="VLENWEY"/>